<dbReference type="InterPro" id="IPR002514">
    <property type="entry name" value="Transposase_8"/>
</dbReference>
<accession>A0A6C2CG38</accession>
<dbReference type="InterPro" id="IPR009057">
    <property type="entry name" value="Homeodomain-like_sf"/>
</dbReference>
<sequence length="118" mass="12715">MNSPRRTRRTHSEAFKQSLIEACGEPGASVAGVALANGINANQLRRWMRERGIEPPVLSSLLARPVADVAAGFVPVELPRNTDSPIRVELRKGTAVVTVDWPASSAAACGAWLREWLG</sequence>
<evidence type="ECO:0000313" key="1">
    <source>
        <dbReference type="EMBL" id="TYC52917.1"/>
    </source>
</evidence>
<name>A0A6C2CG38_9RHOO</name>
<evidence type="ECO:0000313" key="2">
    <source>
        <dbReference type="Proteomes" id="UP000389128"/>
    </source>
</evidence>
<dbReference type="GO" id="GO:0003677">
    <property type="term" value="F:DNA binding"/>
    <property type="evidence" value="ECO:0007669"/>
    <property type="project" value="InterPro"/>
</dbReference>
<dbReference type="OrthoDB" id="9800877at2"/>
<dbReference type="NCBIfam" id="NF047595">
    <property type="entry name" value="IS66_ISRel24_TnpA"/>
    <property type="match status" value="1"/>
</dbReference>
<proteinExistence type="predicted"/>
<dbReference type="Pfam" id="PF01527">
    <property type="entry name" value="HTH_Tnp_1"/>
    <property type="match status" value="1"/>
</dbReference>
<dbReference type="GO" id="GO:0004803">
    <property type="term" value="F:transposase activity"/>
    <property type="evidence" value="ECO:0007669"/>
    <property type="project" value="InterPro"/>
</dbReference>
<protein>
    <submittedName>
        <fullName evidence="1">Transposase</fullName>
    </submittedName>
</protein>
<keyword evidence="2" id="KW-1185">Reference proteome</keyword>
<dbReference type="RefSeq" id="WP_148581206.1">
    <property type="nucleotide sequence ID" value="NZ_SDKK01000029.1"/>
</dbReference>
<reference evidence="1 2" key="1">
    <citation type="submission" date="2019-01" db="EMBL/GenBank/DDBJ databases">
        <title>Zoogloea oleivorans genome sequencing and assembly.</title>
        <authorList>
            <person name="Tancsics A."/>
            <person name="Farkas M."/>
            <person name="Kriszt B."/>
            <person name="Maroti G."/>
            <person name="Horvath B."/>
        </authorList>
    </citation>
    <scope>NUCLEOTIDE SEQUENCE [LARGE SCALE GENOMIC DNA]</scope>
    <source>
        <strain evidence="1 2">Buc</strain>
    </source>
</reference>
<dbReference type="EMBL" id="SDKK01000029">
    <property type="protein sequence ID" value="TYC52917.1"/>
    <property type="molecule type" value="Genomic_DNA"/>
</dbReference>
<organism evidence="1 2">
    <name type="scientific">Zoogloea oleivorans</name>
    <dbReference type="NCBI Taxonomy" id="1552750"/>
    <lineage>
        <taxon>Bacteria</taxon>
        <taxon>Pseudomonadati</taxon>
        <taxon>Pseudomonadota</taxon>
        <taxon>Betaproteobacteria</taxon>
        <taxon>Rhodocyclales</taxon>
        <taxon>Zoogloeaceae</taxon>
        <taxon>Zoogloea</taxon>
    </lineage>
</organism>
<dbReference type="Proteomes" id="UP000389128">
    <property type="component" value="Unassembled WGS sequence"/>
</dbReference>
<dbReference type="SUPFAM" id="SSF46689">
    <property type="entry name" value="Homeodomain-like"/>
    <property type="match status" value="1"/>
</dbReference>
<comment type="caution">
    <text evidence="1">The sequence shown here is derived from an EMBL/GenBank/DDBJ whole genome shotgun (WGS) entry which is preliminary data.</text>
</comment>
<dbReference type="AlphaFoldDB" id="A0A6C2CG38"/>
<dbReference type="GO" id="GO:0006313">
    <property type="term" value="P:DNA transposition"/>
    <property type="evidence" value="ECO:0007669"/>
    <property type="project" value="InterPro"/>
</dbReference>
<gene>
    <name evidence="1" type="ORF">ETQ85_21955</name>
</gene>